<dbReference type="Proteomes" id="UP000276133">
    <property type="component" value="Unassembled WGS sequence"/>
</dbReference>
<proteinExistence type="predicted"/>
<name>A0A3M7R704_BRAPC</name>
<accession>A0A3M7R704</accession>
<dbReference type="AlphaFoldDB" id="A0A3M7R704"/>
<dbReference type="EMBL" id="REGN01004047">
    <property type="protein sequence ID" value="RNA19412.1"/>
    <property type="molecule type" value="Genomic_DNA"/>
</dbReference>
<keyword evidence="2" id="KW-1185">Reference proteome</keyword>
<gene>
    <name evidence="1" type="ORF">BpHYR1_012303</name>
</gene>
<reference evidence="1 2" key="1">
    <citation type="journal article" date="2018" name="Sci. Rep.">
        <title>Genomic signatures of local adaptation to the degree of environmental predictability in rotifers.</title>
        <authorList>
            <person name="Franch-Gras L."/>
            <person name="Hahn C."/>
            <person name="Garcia-Roger E.M."/>
            <person name="Carmona M.J."/>
            <person name="Serra M."/>
            <person name="Gomez A."/>
        </authorList>
    </citation>
    <scope>NUCLEOTIDE SEQUENCE [LARGE SCALE GENOMIC DNA]</scope>
    <source>
        <strain evidence="1">HYR1</strain>
    </source>
</reference>
<organism evidence="1 2">
    <name type="scientific">Brachionus plicatilis</name>
    <name type="common">Marine rotifer</name>
    <name type="synonym">Brachionus muelleri</name>
    <dbReference type="NCBI Taxonomy" id="10195"/>
    <lineage>
        <taxon>Eukaryota</taxon>
        <taxon>Metazoa</taxon>
        <taxon>Spiralia</taxon>
        <taxon>Gnathifera</taxon>
        <taxon>Rotifera</taxon>
        <taxon>Eurotatoria</taxon>
        <taxon>Monogononta</taxon>
        <taxon>Pseudotrocha</taxon>
        <taxon>Ploima</taxon>
        <taxon>Brachionidae</taxon>
        <taxon>Brachionus</taxon>
    </lineage>
</organism>
<evidence type="ECO:0000313" key="1">
    <source>
        <dbReference type="EMBL" id="RNA19412.1"/>
    </source>
</evidence>
<sequence length="85" mass="9896">MKNLFYMALMSSGQEFTNRKECFHNCIQTRFVKAYPSFLHSRLYKKISLTLGKNGKASCNTGDQATQAVSDLEHLDHVWFCVRFR</sequence>
<evidence type="ECO:0000313" key="2">
    <source>
        <dbReference type="Proteomes" id="UP000276133"/>
    </source>
</evidence>
<comment type="caution">
    <text evidence="1">The sequence shown here is derived from an EMBL/GenBank/DDBJ whole genome shotgun (WGS) entry which is preliminary data.</text>
</comment>
<protein>
    <submittedName>
        <fullName evidence="1">Uncharacterized protein</fullName>
    </submittedName>
</protein>